<protein>
    <recommendedName>
        <fullName evidence="2 4">3-hydroxyisobutyryl-CoA hydrolase</fullName>
        <shortName evidence="4">HIB-CoA hydrolase</shortName>
        <shortName evidence="4">HIBYL-CoA-H</shortName>
        <ecNumber evidence="2 4">3.1.2.4</ecNumber>
    </recommendedName>
    <alternativeName>
        <fullName evidence="4">3-hydroxyisobutyryl-coenzyme A hydrolase</fullName>
    </alternativeName>
</protein>
<comment type="pathway">
    <text evidence="4">Amino-acid degradation; L-valine degradation.</text>
</comment>
<dbReference type="GO" id="GO:0006574">
    <property type="term" value="P:L-valine catabolic process"/>
    <property type="evidence" value="ECO:0007669"/>
    <property type="project" value="UniProtKB-UniRule"/>
</dbReference>
<evidence type="ECO:0000256" key="2">
    <source>
        <dbReference type="ARBA" id="ARBA00011915"/>
    </source>
</evidence>
<dbReference type="EC" id="3.1.2.4" evidence="2 4"/>
<dbReference type="AlphaFoldDB" id="A0A7C8ZEM1"/>
<dbReference type="Gene3D" id="3.90.226.10">
    <property type="entry name" value="2-enoyl-CoA Hydratase, Chain A, domain 1"/>
    <property type="match status" value="1"/>
</dbReference>
<organism evidence="6">
    <name type="scientific">Opuntia streptacantha</name>
    <name type="common">Prickly pear cactus</name>
    <name type="synonym">Opuntia cardona</name>
    <dbReference type="NCBI Taxonomy" id="393608"/>
    <lineage>
        <taxon>Eukaryota</taxon>
        <taxon>Viridiplantae</taxon>
        <taxon>Streptophyta</taxon>
        <taxon>Embryophyta</taxon>
        <taxon>Tracheophyta</taxon>
        <taxon>Spermatophyta</taxon>
        <taxon>Magnoliopsida</taxon>
        <taxon>eudicotyledons</taxon>
        <taxon>Gunneridae</taxon>
        <taxon>Pentapetalae</taxon>
        <taxon>Caryophyllales</taxon>
        <taxon>Cactineae</taxon>
        <taxon>Cactaceae</taxon>
        <taxon>Opuntioideae</taxon>
        <taxon>Opuntia</taxon>
    </lineage>
</organism>
<evidence type="ECO:0000313" key="6">
    <source>
        <dbReference type="EMBL" id="MBA4640531.1"/>
    </source>
</evidence>
<evidence type="ECO:0000256" key="3">
    <source>
        <dbReference type="ARBA" id="ARBA00022801"/>
    </source>
</evidence>
<feature type="domain" description="Enoyl-CoA hydratase/isomerase" evidence="5">
    <location>
        <begin position="14"/>
        <end position="120"/>
    </location>
</feature>
<keyword evidence="3 4" id="KW-0378">Hydrolase</keyword>
<reference evidence="6" key="2">
    <citation type="submission" date="2020-07" db="EMBL/GenBank/DDBJ databases">
        <authorList>
            <person name="Vera ALvarez R."/>
            <person name="Arias-Moreno D.M."/>
            <person name="Jimenez-Jacinto V."/>
            <person name="Jimenez-Bremont J.F."/>
            <person name="Swaminathan K."/>
            <person name="Moose S.P."/>
            <person name="Guerrero-Gonzalez M.L."/>
            <person name="Marino-Ramirez L."/>
            <person name="Landsman D."/>
            <person name="Rodriguez-Kessler M."/>
            <person name="Delgado-Sanchez P."/>
        </authorList>
    </citation>
    <scope>NUCLEOTIDE SEQUENCE</scope>
    <source>
        <tissue evidence="6">Cladode</tissue>
    </source>
</reference>
<dbReference type="PANTHER" id="PTHR43176">
    <property type="entry name" value="3-HYDROXYISOBUTYRYL-COA HYDROLASE-RELATED"/>
    <property type="match status" value="1"/>
</dbReference>
<evidence type="ECO:0000256" key="1">
    <source>
        <dbReference type="ARBA" id="ARBA00001709"/>
    </source>
</evidence>
<proteinExistence type="inferred from homology"/>
<evidence type="ECO:0000256" key="4">
    <source>
        <dbReference type="RuleBase" id="RU369070"/>
    </source>
</evidence>
<dbReference type="InterPro" id="IPR032259">
    <property type="entry name" value="HIBYL-CoA-H"/>
</dbReference>
<name>A0A7C8ZEM1_OPUST</name>
<comment type="similarity">
    <text evidence="4">Belongs to the enoyl-CoA hydratase/isomerase family.</text>
</comment>
<dbReference type="PANTHER" id="PTHR43176:SF3">
    <property type="entry name" value="3-HYDROXYISOBUTYRYL-COA HYDROLASE, MITOCHONDRIAL"/>
    <property type="match status" value="1"/>
</dbReference>
<dbReference type="SUPFAM" id="SSF52096">
    <property type="entry name" value="ClpP/crotonase"/>
    <property type="match status" value="1"/>
</dbReference>
<sequence>MINPSYTLLPVLGLHFFGKAAVSILNGIVIGGGAGVSVHGRLRVATENTVFATPETAVGLFPDVGASYFLSRLPGFFGEYLGLTGARLDSAEMLACCLATHFVPSVKLPLLEEELCKTFLNDAACVGKG</sequence>
<dbReference type="GO" id="GO:0003860">
    <property type="term" value="F:3-hydroxyisobutyryl-CoA hydrolase activity"/>
    <property type="evidence" value="ECO:0007669"/>
    <property type="project" value="UniProtKB-UniRule"/>
</dbReference>
<evidence type="ECO:0000259" key="5">
    <source>
        <dbReference type="Pfam" id="PF16113"/>
    </source>
</evidence>
<comment type="catalytic activity">
    <reaction evidence="1 4">
        <text>3-hydroxy-2-methylpropanoyl-CoA + H2O = 3-hydroxy-2-methylpropanoate + CoA + H(+)</text>
        <dbReference type="Rhea" id="RHEA:20888"/>
        <dbReference type="ChEBI" id="CHEBI:11805"/>
        <dbReference type="ChEBI" id="CHEBI:15377"/>
        <dbReference type="ChEBI" id="CHEBI:15378"/>
        <dbReference type="ChEBI" id="CHEBI:57287"/>
        <dbReference type="ChEBI" id="CHEBI:57340"/>
        <dbReference type="EC" id="3.1.2.4"/>
    </reaction>
</comment>
<dbReference type="InterPro" id="IPR045004">
    <property type="entry name" value="ECH_dom"/>
</dbReference>
<comment type="function">
    <text evidence="4">Hydrolyzes 3-hydroxyisobutyryl-CoA (HIBYL-CoA), a saline catabolite. Has high activity toward isobutyryl-CoA. Could be an isobutyryl-CoA dehydrogenase that functions in valine catabolism.</text>
</comment>
<accession>A0A7C8ZEM1</accession>
<reference evidence="6" key="1">
    <citation type="journal article" date="2013" name="J. Plant Res.">
        <title>Effect of fungi and light on seed germination of three Opuntia species from semiarid lands of central Mexico.</title>
        <authorList>
            <person name="Delgado-Sanchez P."/>
            <person name="Jimenez-Bremont J.F."/>
            <person name="Guerrero-Gonzalez Mde L."/>
            <person name="Flores J."/>
        </authorList>
    </citation>
    <scope>NUCLEOTIDE SEQUENCE</scope>
    <source>
        <tissue evidence="6">Cladode</tissue>
    </source>
</reference>
<dbReference type="InterPro" id="IPR029045">
    <property type="entry name" value="ClpP/crotonase-like_dom_sf"/>
</dbReference>
<dbReference type="Pfam" id="PF16113">
    <property type="entry name" value="ECH_2"/>
    <property type="match status" value="1"/>
</dbReference>
<dbReference type="EMBL" id="GISG01119517">
    <property type="protein sequence ID" value="MBA4640531.1"/>
    <property type="molecule type" value="Transcribed_RNA"/>
</dbReference>